<evidence type="ECO:0000256" key="6">
    <source>
        <dbReference type="ARBA" id="ARBA00022801"/>
    </source>
</evidence>
<dbReference type="EC" id="3.4.23.36" evidence="9"/>
<dbReference type="UniPathway" id="UPA00665"/>
<keyword evidence="7 9" id="KW-1133">Transmembrane helix</keyword>
<dbReference type="RefSeq" id="WP_114125369.1">
    <property type="nucleotide sequence ID" value="NZ_QOUI01000002.1"/>
</dbReference>
<keyword evidence="8 9" id="KW-0472">Membrane</keyword>
<dbReference type="Pfam" id="PF01252">
    <property type="entry name" value="Peptidase_A8"/>
    <property type="match status" value="1"/>
</dbReference>
<dbReference type="GO" id="GO:0005886">
    <property type="term" value="C:plasma membrane"/>
    <property type="evidence" value="ECO:0007669"/>
    <property type="project" value="UniProtKB-SubCell"/>
</dbReference>
<comment type="catalytic activity">
    <reaction evidence="9">
        <text>Release of signal peptides from bacterial membrane prolipoproteins. Hydrolyzes -Xaa-Yaa-Zaa-|-(S,diacylglyceryl)Cys-, in which Xaa is hydrophobic (preferably Leu), and Yaa (Ala or Ser) and Zaa (Gly or Ala) have small, neutral side chains.</text>
        <dbReference type="EC" id="3.4.23.36"/>
    </reaction>
</comment>
<dbReference type="HAMAP" id="MF_00161">
    <property type="entry name" value="LspA"/>
    <property type="match status" value="1"/>
</dbReference>
<comment type="pathway">
    <text evidence="9">Protein modification; lipoprotein biosynthesis (signal peptide cleavage).</text>
</comment>
<evidence type="ECO:0000256" key="1">
    <source>
        <dbReference type="ARBA" id="ARBA00006139"/>
    </source>
</evidence>
<dbReference type="PANTHER" id="PTHR33695:SF1">
    <property type="entry name" value="LIPOPROTEIN SIGNAL PEPTIDASE"/>
    <property type="match status" value="1"/>
</dbReference>
<organism evidence="11 12">
    <name type="scientific">Desertihabitans brevis</name>
    <dbReference type="NCBI Taxonomy" id="2268447"/>
    <lineage>
        <taxon>Bacteria</taxon>
        <taxon>Bacillati</taxon>
        <taxon>Actinomycetota</taxon>
        <taxon>Actinomycetes</taxon>
        <taxon>Propionibacteriales</taxon>
        <taxon>Propionibacteriaceae</taxon>
        <taxon>Desertihabitans</taxon>
    </lineage>
</organism>
<sequence length="160" mass="17053">MARAIILGVLVVGYGLDQLTKHLALSHLAEGDPVRLLGGLLTLRLIFNSGAAFGMGEGVTIVFTLLSATVLVVLLVLLWRVRHRGWALGFGLLGAGVCGNLTDRLVRPPAPLHGHVVDFLELPYFPAIFNVADVCVTFAAVTIAWVSLFGQASLRGERVS</sequence>
<dbReference type="NCBIfam" id="TIGR00077">
    <property type="entry name" value="lspA"/>
    <property type="match status" value="1"/>
</dbReference>
<keyword evidence="3 9" id="KW-0645">Protease</keyword>
<protein>
    <recommendedName>
        <fullName evidence="9">Lipoprotein signal peptidase</fullName>
        <ecNumber evidence="9">3.4.23.36</ecNumber>
    </recommendedName>
    <alternativeName>
        <fullName evidence="9">Prolipoprotein signal peptidase</fullName>
    </alternativeName>
    <alternativeName>
        <fullName evidence="9">Signal peptidase II</fullName>
        <shortName evidence="9">SPase II</shortName>
    </alternativeName>
</protein>
<dbReference type="GO" id="GO:0006508">
    <property type="term" value="P:proteolysis"/>
    <property type="evidence" value="ECO:0007669"/>
    <property type="project" value="UniProtKB-KW"/>
</dbReference>
<evidence type="ECO:0000256" key="8">
    <source>
        <dbReference type="ARBA" id="ARBA00023136"/>
    </source>
</evidence>
<comment type="subcellular location">
    <subcellularLocation>
        <location evidence="9">Cell membrane</location>
        <topology evidence="9">Multi-pass membrane protein</topology>
    </subcellularLocation>
</comment>
<evidence type="ECO:0000256" key="5">
    <source>
        <dbReference type="ARBA" id="ARBA00022750"/>
    </source>
</evidence>
<keyword evidence="4 9" id="KW-0812">Transmembrane</keyword>
<keyword evidence="2 9" id="KW-1003">Cell membrane</keyword>
<evidence type="ECO:0000256" key="2">
    <source>
        <dbReference type="ARBA" id="ARBA00022475"/>
    </source>
</evidence>
<dbReference type="EMBL" id="QOUI01000002">
    <property type="protein sequence ID" value="RCK70597.1"/>
    <property type="molecule type" value="Genomic_DNA"/>
</dbReference>
<evidence type="ECO:0000313" key="12">
    <source>
        <dbReference type="Proteomes" id="UP000252770"/>
    </source>
</evidence>
<evidence type="ECO:0000256" key="9">
    <source>
        <dbReference type="HAMAP-Rule" id="MF_00161"/>
    </source>
</evidence>
<dbReference type="InterPro" id="IPR001872">
    <property type="entry name" value="Peptidase_A8"/>
</dbReference>
<dbReference type="PANTHER" id="PTHR33695">
    <property type="entry name" value="LIPOPROTEIN SIGNAL PEPTIDASE"/>
    <property type="match status" value="1"/>
</dbReference>
<proteinExistence type="inferred from homology"/>
<evidence type="ECO:0000256" key="10">
    <source>
        <dbReference type="RuleBase" id="RU004181"/>
    </source>
</evidence>
<dbReference type="PRINTS" id="PR00781">
    <property type="entry name" value="LIPOSIGPTASE"/>
</dbReference>
<reference evidence="11 12" key="1">
    <citation type="submission" date="2018-07" db="EMBL/GenBank/DDBJ databases">
        <title>Desertimonas flava gen. nov. sp. nov.</title>
        <authorList>
            <person name="Liu S."/>
        </authorList>
    </citation>
    <scope>NUCLEOTIDE SEQUENCE [LARGE SCALE GENOMIC DNA]</scope>
    <source>
        <strain evidence="11 12">16Sb5-5</strain>
    </source>
</reference>
<dbReference type="Proteomes" id="UP000252770">
    <property type="component" value="Unassembled WGS sequence"/>
</dbReference>
<dbReference type="AlphaFoldDB" id="A0A367YXZ0"/>
<feature type="transmembrane region" description="Helical" evidence="9">
    <location>
        <begin position="55"/>
        <end position="78"/>
    </location>
</feature>
<comment type="caution">
    <text evidence="9">Lacks conserved residue(s) required for the propagation of feature annotation.</text>
</comment>
<keyword evidence="5 9" id="KW-0064">Aspartyl protease</keyword>
<comment type="function">
    <text evidence="9">This protein specifically catalyzes the removal of signal peptides from prolipoproteins.</text>
</comment>
<accession>A0A367YXZ0</accession>
<evidence type="ECO:0000256" key="3">
    <source>
        <dbReference type="ARBA" id="ARBA00022670"/>
    </source>
</evidence>
<name>A0A367YXZ0_9ACTN</name>
<keyword evidence="6 9" id="KW-0378">Hydrolase</keyword>
<comment type="similarity">
    <text evidence="1 9 10">Belongs to the peptidase A8 family.</text>
</comment>
<feature type="transmembrane region" description="Helical" evidence="9">
    <location>
        <begin position="122"/>
        <end position="148"/>
    </location>
</feature>
<feature type="transmembrane region" description="Helical" evidence="9">
    <location>
        <begin position="85"/>
        <end position="102"/>
    </location>
</feature>
<evidence type="ECO:0000256" key="7">
    <source>
        <dbReference type="ARBA" id="ARBA00022989"/>
    </source>
</evidence>
<keyword evidence="12" id="KW-1185">Reference proteome</keyword>
<feature type="active site" evidence="9">
    <location>
        <position position="118"/>
    </location>
</feature>
<evidence type="ECO:0000313" key="11">
    <source>
        <dbReference type="EMBL" id="RCK70597.1"/>
    </source>
</evidence>
<dbReference type="GO" id="GO:0004190">
    <property type="term" value="F:aspartic-type endopeptidase activity"/>
    <property type="evidence" value="ECO:0007669"/>
    <property type="project" value="UniProtKB-UniRule"/>
</dbReference>
<evidence type="ECO:0000256" key="4">
    <source>
        <dbReference type="ARBA" id="ARBA00022692"/>
    </source>
</evidence>
<feature type="active site" evidence="9">
    <location>
        <position position="133"/>
    </location>
</feature>
<gene>
    <name evidence="9 11" type="primary">lspA</name>
    <name evidence="11" type="ORF">DT076_04005</name>
</gene>
<comment type="caution">
    <text evidence="11">The sequence shown here is derived from an EMBL/GenBank/DDBJ whole genome shotgun (WGS) entry which is preliminary data.</text>
</comment>